<name>A0A1Y1T3U9_9FLAO</name>
<dbReference type="Pfam" id="PF20590">
    <property type="entry name" value="DUF6791"/>
    <property type="match status" value="1"/>
</dbReference>
<feature type="domain" description="DUF6791" evidence="2">
    <location>
        <begin position="10"/>
        <end position="154"/>
    </location>
</feature>
<reference evidence="3 4" key="1">
    <citation type="submission" date="2013-04" db="EMBL/GenBank/DDBJ databases">
        <title>Zunongwangia sp. 22II14-10F7 Genome Sequencing.</title>
        <authorList>
            <person name="Lai Q."/>
            <person name="Shao Z."/>
        </authorList>
    </citation>
    <scope>NUCLEOTIDE SEQUENCE [LARGE SCALE GENOMIC DNA]</scope>
    <source>
        <strain evidence="3 4">22II14-10F7</strain>
    </source>
</reference>
<dbReference type="SUPFAM" id="SSF69572">
    <property type="entry name" value="Activating enzymes of the ubiquitin-like proteins"/>
    <property type="match status" value="1"/>
</dbReference>
<comment type="caution">
    <text evidence="3">The sequence shown here is derived from an EMBL/GenBank/DDBJ whole genome shotgun (WGS) entry which is preliminary data.</text>
</comment>
<dbReference type="EMBL" id="ARYN01000010">
    <property type="protein sequence ID" value="ORL45264.1"/>
    <property type="molecule type" value="Genomic_DNA"/>
</dbReference>
<dbReference type="Pfam" id="PF00899">
    <property type="entry name" value="ThiF"/>
    <property type="match status" value="1"/>
</dbReference>
<protein>
    <submittedName>
        <fullName evidence="3">Uncharacterized protein</fullName>
    </submittedName>
</protein>
<proteinExistence type="predicted"/>
<dbReference type="Gene3D" id="3.40.50.720">
    <property type="entry name" value="NAD(P)-binding Rossmann-like Domain"/>
    <property type="match status" value="1"/>
</dbReference>
<evidence type="ECO:0000313" key="3">
    <source>
        <dbReference type="EMBL" id="ORL45264.1"/>
    </source>
</evidence>
<dbReference type="RefSeq" id="WP_084842028.1">
    <property type="nucleotide sequence ID" value="NZ_ARYN01000010.1"/>
</dbReference>
<dbReference type="InterPro" id="IPR035985">
    <property type="entry name" value="Ubiquitin-activating_enz"/>
</dbReference>
<dbReference type="AlphaFoldDB" id="A0A1Y1T3U9"/>
<dbReference type="InterPro" id="IPR000594">
    <property type="entry name" value="ThiF_NAD_FAD-bd"/>
</dbReference>
<dbReference type="NCBIfam" id="NF004804">
    <property type="entry name" value="PRK06153.1-3"/>
    <property type="match status" value="1"/>
</dbReference>
<sequence>MLGAQISLNSDINQLRNSGYEVEIRGNFLLIHSVPYLNSKKELELGTLVSNVSTTKVRNHVCYFIGNPPCNIDGSIMTQLINNSNIQNLGNGIVINHMFSHKPKPMYPTYYAKMTTYINILSATAQHYFPKASAKTGKVIESNESNSVFYYSDTNSSRAEIDAINSKISGLNIGIIGLGGTGSYILDKVAKTMVKEISLFDGDRFQQHNAFRIPGAVSKEKIDKNSFKVDYLAEMYSQLHKNIIPYPKYIDETNVGMLKNLDFVFIAIDNGEAKKLIFNKLEQLETPFIDCGISIRRKGDELRGSTRTTISYENQRSHVWEGRVSFSSPDEDEYSSNIQICELNSLNADFAIIKWKKYYGYYSDLSFELDSSFSIDVNKIVNNEIKD</sequence>
<evidence type="ECO:0000259" key="2">
    <source>
        <dbReference type="Pfam" id="PF20590"/>
    </source>
</evidence>
<evidence type="ECO:0000313" key="4">
    <source>
        <dbReference type="Proteomes" id="UP000192746"/>
    </source>
</evidence>
<dbReference type="InterPro" id="IPR046741">
    <property type="entry name" value="DUF6791"/>
</dbReference>
<evidence type="ECO:0000259" key="1">
    <source>
        <dbReference type="Pfam" id="PF00899"/>
    </source>
</evidence>
<feature type="domain" description="THIF-type NAD/FAD binding fold" evidence="1">
    <location>
        <begin position="166"/>
        <end position="310"/>
    </location>
</feature>
<dbReference type="OrthoDB" id="8773615at2"/>
<dbReference type="STRING" id="1185767.IIF7_12452"/>
<dbReference type="CDD" id="cd01483">
    <property type="entry name" value="E1_enzyme_family"/>
    <property type="match status" value="1"/>
</dbReference>
<gene>
    <name evidence="3" type="ORF">IIF7_12452</name>
</gene>
<accession>A0A1Y1T3U9</accession>
<keyword evidence="4" id="KW-1185">Reference proteome</keyword>
<dbReference type="Proteomes" id="UP000192746">
    <property type="component" value="Unassembled WGS sequence"/>
</dbReference>
<organism evidence="3 4">
    <name type="scientific">Zunongwangia atlantica 22II14-10F7</name>
    <dbReference type="NCBI Taxonomy" id="1185767"/>
    <lineage>
        <taxon>Bacteria</taxon>
        <taxon>Pseudomonadati</taxon>
        <taxon>Bacteroidota</taxon>
        <taxon>Flavobacteriia</taxon>
        <taxon>Flavobacteriales</taxon>
        <taxon>Flavobacteriaceae</taxon>
        <taxon>Zunongwangia</taxon>
    </lineage>
</organism>
<dbReference type="GO" id="GO:0008641">
    <property type="term" value="F:ubiquitin-like modifier activating enzyme activity"/>
    <property type="evidence" value="ECO:0007669"/>
    <property type="project" value="InterPro"/>
</dbReference>
<dbReference type="NCBIfam" id="NF004805">
    <property type="entry name" value="PRK06153.1-4"/>
    <property type="match status" value="1"/>
</dbReference>